<keyword evidence="10" id="KW-1185">Reference proteome</keyword>
<keyword evidence="3" id="KW-0805">Transcription regulation</keyword>
<organism evidence="9 10">
    <name type="scientific">Exophiala oligosperma</name>
    <dbReference type="NCBI Taxonomy" id="215243"/>
    <lineage>
        <taxon>Eukaryota</taxon>
        <taxon>Fungi</taxon>
        <taxon>Dikarya</taxon>
        <taxon>Ascomycota</taxon>
        <taxon>Pezizomycotina</taxon>
        <taxon>Eurotiomycetes</taxon>
        <taxon>Chaetothyriomycetidae</taxon>
        <taxon>Chaetothyriales</taxon>
        <taxon>Herpotrichiellaceae</taxon>
        <taxon>Exophiala</taxon>
    </lineage>
</organism>
<evidence type="ECO:0000256" key="6">
    <source>
        <dbReference type="ARBA" id="ARBA00023242"/>
    </source>
</evidence>
<dbReference type="VEuPathDB" id="FungiDB:PV06_10569"/>
<dbReference type="EMBL" id="KN847345">
    <property type="protein sequence ID" value="KIW37220.1"/>
    <property type="molecule type" value="Genomic_DNA"/>
</dbReference>
<evidence type="ECO:0000256" key="4">
    <source>
        <dbReference type="ARBA" id="ARBA00023125"/>
    </source>
</evidence>
<dbReference type="GeneID" id="27362643"/>
<evidence type="ECO:0000256" key="2">
    <source>
        <dbReference type="ARBA" id="ARBA00022833"/>
    </source>
</evidence>
<dbReference type="InterPro" id="IPR036864">
    <property type="entry name" value="Zn2-C6_fun-type_DNA-bd_sf"/>
</dbReference>
<accession>A0A0D2D4F4</accession>
<dbReference type="Gene3D" id="4.10.240.10">
    <property type="entry name" value="Zn(2)-C6 fungal-type DNA-binding domain"/>
    <property type="match status" value="1"/>
</dbReference>
<dbReference type="GO" id="GO:0003677">
    <property type="term" value="F:DNA binding"/>
    <property type="evidence" value="ECO:0007669"/>
    <property type="project" value="UniProtKB-KW"/>
</dbReference>
<keyword evidence="5" id="KW-0804">Transcription</keyword>
<dbReference type="Proteomes" id="UP000053342">
    <property type="component" value="Unassembled WGS sequence"/>
</dbReference>
<dbReference type="GO" id="GO:0006351">
    <property type="term" value="P:DNA-templated transcription"/>
    <property type="evidence" value="ECO:0007669"/>
    <property type="project" value="InterPro"/>
</dbReference>
<keyword evidence="1" id="KW-0479">Metal-binding</keyword>
<dbReference type="OrthoDB" id="10251155at2759"/>
<gene>
    <name evidence="9" type="ORF">PV06_10569</name>
</gene>
<dbReference type="SMART" id="SM00906">
    <property type="entry name" value="Fungal_trans"/>
    <property type="match status" value="1"/>
</dbReference>
<dbReference type="InterPro" id="IPR001138">
    <property type="entry name" value="Zn2Cys6_DnaBD"/>
</dbReference>
<dbReference type="HOGENOM" id="CLU_007427_2_1_1"/>
<protein>
    <recommendedName>
        <fullName evidence="8">Zn(2)-C6 fungal-type domain-containing protein</fullName>
    </recommendedName>
</protein>
<dbReference type="InterPro" id="IPR052073">
    <property type="entry name" value="Amide_Lactam_Regulators"/>
</dbReference>
<dbReference type="Pfam" id="PF00172">
    <property type="entry name" value="Zn_clus"/>
    <property type="match status" value="1"/>
</dbReference>
<dbReference type="SMART" id="SM00066">
    <property type="entry name" value="GAL4"/>
    <property type="match status" value="1"/>
</dbReference>
<proteinExistence type="predicted"/>
<dbReference type="CDD" id="cd12148">
    <property type="entry name" value="fungal_TF_MHR"/>
    <property type="match status" value="1"/>
</dbReference>
<evidence type="ECO:0000259" key="8">
    <source>
        <dbReference type="PROSITE" id="PS50048"/>
    </source>
</evidence>
<name>A0A0D2D4F4_9EURO</name>
<dbReference type="PROSITE" id="PS50048">
    <property type="entry name" value="ZN2_CY6_FUNGAL_2"/>
    <property type="match status" value="1"/>
</dbReference>
<dbReference type="SUPFAM" id="SSF57701">
    <property type="entry name" value="Zn2/Cys6 DNA-binding domain"/>
    <property type="match status" value="1"/>
</dbReference>
<keyword evidence="4" id="KW-0238">DNA-binding</keyword>
<feature type="domain" description="Zn(2)-C6 fungal-type" evidence="8">
    <location>
        <begin position="22"/>
        <end position="51"/>
    </location>
</feature>
<evidence type="ECO:0000313" key="10">
    <source>
        <dbReference type="Proteomes" id="UP000053342"/>
    </source>
</evidence>
<dbReference type="PROSITE" id="PS00463">
    <property type="entry name" value="ZN2_CY6_FUNGAL_1"/>
    <property type="match status" value="1"/>
</dbReference>
<dbReference type="AlphaFoldDB" id="A0A0D2D4F4"/>
<dbReference type="STRING" id="215243.A0A0D2D4F4"/>
<evidence type="ECO:0000256" key="5">
    <source>
        <dbReference type="ARBA" id="ARBA00023163"/>
    </source>
</evidence>
<reference evidence="9 10" key="1">
    <citation type="submission" date="2015-01" db="EMBL/GenBank/DDBJ databases">
        <title>The Genome Sequence of Exophiala oligosperma CBS72588.</title>
        <authorList>
            <consortium name="The Broad Institute Genomics Platform"/>
            <person name="Cuomo C."/>
            <person name="de Hoog S."/>
            <person name="Gorbushina A."/>
            <person name="Stielow B."/>
            <person name="Teixiera M."/>
            <person name="Abouelleil A."/>
            <person name="Chapman S.B."/>
            <person name="Priest M."/>
            <person name="Young S.K."/>
            <person name="Wortman J."/>
            <person name="Nusbaum C."/>
            <person name="Birren B."/>
        </authorList>
    </citation>
    <scope>NUCLEOTIDE SEQUENCE [LARGE SCALE GENOMIC DNA]</scope>
    <source>
        <strain evidence="9 10">CBS 72588</strain>
    </source>
</reference>
<evidence type="ECO:0000256" key="7">
    <source>
        <dbReference type="SAM" id="MobiDB-lite"/>
    </source>
</evidence>
<dbReference type="CDD" id="cd00067">
    <property type="entry name" value="GAL4"/>
    <property type="match status" value="1"/>
</dbReference>
<evidence type="ECO:0000313" key="9">
    <source>
        <dbReference type="EMBL" id="KIW37220.1"/>
    </source>
</evidence>
<keyword evidence="2" id="KW-0862">Zinc</keyword>
<keyword evidence="6" id="KW-0539">Nucleus</keyword>
<dbReference type="InterPro" id="IPR007219">
    <property type="entry name" value="XnlR_reg_dom"/>
</dbReference>
<dbReference type="RefSeq" id="XP_016257436.1">
    <property type="nucleotide sequence ID" value="XM_016412128.1"/>
</dbReference>
<evidence type="ECO:0000256" key="3">
    <source>
        <dbReference type="ARBA" id="ARBA00023015"/>
    </source>
</evidence>
<evidence type="ECO:0000256" key="1">
    <source>
        <dbReference type="ARBA" id="ARBA00022723"/>
    </source>
</evidence>
<feature type="region of interest" description="Disordered" evidence="7">
    <location>
        <begin position="579"/>
        <end position="603"/>
    </location>
</feature>
<feature type="region of interest" description="Disordered" evidence="7">
    <location>
        <begin position="94"/>
        <end position="118"/>
    </location>
</feature>
<sequence>MSTSKFRVFKPNPKPSVSYSRACYACHERKVRCNVEVQHPCASCEIHGVDCRPRVKPQKSAHSQAKRAQSPKVPAAAGHTIDLAADDCVATSQNPAIPVADDGEELGDHTHSPRLPNPPTPTDIPSLFVHSPIVSGTGVQLLEEVTSPSIDEFHNSSFLSRSAILGQDFPELDHTHPDRTAHEFRLSEADLKVLEIHKAFDLPRLAVRQCLFEAVLNNCWTWMPVLDADASFPKRSSLGILETKSILLLQSLMLVGSYMTGGQHIDIPLLAHYRRVKAIIDSGVERNPYKLLIAACLIQWCAPSAPRDISMDSPRFWNMYAISLAQQMGLHRKPLYPTPNDGLRKRIWWTLFARDSLSASAHGRPRLINLADCTVEKPSLLDFPDPADVRAQIFISWVSICEILHDICLSLSGPDGATLPQKQMLSDRLLDYIRNLSPTLRLTKLEGAHRPYDFQLAQLHVTILTAITILHRPASIFNISPLYSSALSITASHLSVKIFEAMELRGHTQCLSSAYTWSMLVAAIPQLSALCCVPALAQESGQALDTIETSLQSFSRVRMSAVNNLANVKAIRKAISVQQTNNPDLNHTRRGQDHAETQESSHLDNSNSIVFNVERLLQPYGPSALKYYESNVNILRPFIASTIMPGLSEARGGMRGLSDRDMEMNGWQDEGFGSVSRTNADAFNLDFQLLVGDDFQETGWMRNWIEDLELFDLEA</sequence>
<dbReference type="PANTHER" id="PTHR47171:SF2">
    <property type="entry name" value="TRANSCRIPTION FACTOR, PUTATIVE-RELATED"/>
    <property type="match status" value="1"/>
</dbReference>
<feature type="compositionally biased region" description="Basic and acidic residues" evidence="7">
    <location>
        <begin position="586"/>
        <end position="602"/>
    </location>
</feature>
<dbReference type="GO" id="GO:0000981">
    <property type="term" value="F:DNA-binding transcription factor activity, RNA polymerase II-specific"/>
    <property type="evidence" value="ECO:0007669"/>
    <property type="project" value="InterPro"/>
</dbReference>
<dbReference type="PANTHER" id="PTHR47171">
    <property type="entry name" value="FARA-RELATED"/>
    <property type="match status" value="1"/>
</dbReference>
<dbReference type="GO" id="GO:0008270">
    <property type="term" value="F:zinc ion binding"/>
    <property type="evidence" value="ECO:0007669"/>
    <property type="project" value="InterPro"/>
</dbReference>
<feature type="region of interest" description="Disordered" evidence="7">
    <location>
        <begin position="55"/>
        <end position="74"/>
    </location>
</feature>
<dbReference type="Pfam" id="PF04082">
    <property type="entry name" value="Fungal_trans"/>
    <property type="match status" value="1"/>
</dbReference>